<feature type="repeat" description="PPR" evidence="3">
    <location>
        <begin position="224"/>
        <end position="254"/>
    </location>
</feature>
<evidence type="ECO:0000256" key="3">
    <source>
        <dbReference type="PROSITE-ProRule" id="PRU00708"/>
    </source>
</evidence>
<dbReference type="GO" id="GO:0008270">
    <property type="term" value="F:zinc ion binding"/>
    <property type="evidence" value="ECO:0007669"/>
    <property type="project" value="InterPro"/>
</dbReference>
<dbReference type="PANTHER" id="PTHR47926:SF458">
    <property type="entry name" value="PENTATRICOPEPTIDE REPEAT-CONTAINING PROTEIN"/>
    <property type="match status" value="1"/>
</dbReference>
<dbReference type="Proteomes" id="UP001172457">
    <property type="component" value="Chromosome 6"/>
</dbReference>
<feature type="repeat" description="PPR" evidence="3">
    <location>
        <begin position="459"/>
        <end position="493"/>
    </location>
</feature>
<feature type="compositionally biased region" description="Low complexity" evidence="4">
    <location>
        <begin position="1"/>
        <end position="18"/>
    </location>
</feature>
<dbReference type="InterPro" id="IPR011990">
    <property type="entry name" value="TPR-like_helical_dom_sf"/>
</dbReference>
<dbReference type="Pfam" id="PF13041">
    <property type="entry name" value="PPR_2"/>
    <property type="match status" value="2"/>
</dbReference>
<sequence>MSQSLLSLSSLPLPQTPNSNPPKPTSQTLQTHLLHTFKSPFELKQLHAQIIKTNTSPSQLPISLIASICAFTPSFPYARKLIQISGKPETVVWNSCLKDFAESDHPIDAIRLFSRLCEYGVSLDAFTFSFLLKSCVKVSDFDGRIVHGFIEKLGFQSNLFLQNSMVHLYAVSGDANDARQLFDKMSERDIVTWNIMITQLVKIGRVDDAYQLFDEMPERNVRSWTSMIMGFVQCGKPKMAIDLFTQMEERKLRPNEVTVVAVLAACADLGNLDLGKRIHEFSNESGFRENVRISNTLIDMYIKCGCLDSARSVFNEMEQRKTIVSWSAMIQGLAINGNGEEALELFHEMIRLRIKPNAVTFIGLLHACSHMGMVKEGQRFFTSMTKDYGISPRIEHYGCMVDLFSRAGLLQKAREFITNMPIKPNGVVWGAFLGGCRVHKNVEMAEEAIEHLLELDPLNDGYYVVLSNVYAEAKRWEDAARVRKLMREKGVKKTPGSSSITIDGITHEFVAGDENDEINHKWEILLEEMKLRGYVPNTSVVLLDVEEQQKVRFLFRHSEKLAVVFGLINTANGMPIRIMKNLRVCEDCHEALKIISGIVDREIVGIRCTTNTHKPSFHVNTSVISKHSNGKGGSSSSHRGGGGGMPNMDENMTGRRIRGVVTKRIHIVVVKKGGGGGHDDEGQLYVVNGCYAGGIHYLIMD</sequence>
<organism evidence="6 7">
    <name type="scientific">Centaurea solstitialis</name>
    <name type="common">yellow star-thistle</name>
    <dbReference type="NCBI Taxonomy" id="347529"/>
    <lineage>
        <taxon>Eukaryota</taxon>
        <taxon>Viridiplantae</taxon>
        <taxon>Streptophyta</taxon>
        <taxon>Embryophyta</taxon>
        <taxon>Tracheophyta</taxon>
        <taxon>Spermatophyta</taxon>
        <taxon>Magnoliopsida</taxon>
        <taxon>eudicotyledons</taxon>
        <taxon>Gunneridae</taxon>
        <taxon>Pentapetalae</taxon>
        <taxon>asterids</taxon>
        <taxon>campanulids</taxon>
        <taxon>Asterales</taxon>
        <taxon>Asteraceae</taxon>
        <taxon>Carduoideae</taxon>
        <taxon>Cardueae</taxon>
        <taxon>Centaureinae</taxon>
        <taxon>Centaurea</taxon>
    </lineage>
</organism>
<dbReference type="InterPro" id="IPR002885">
    <property type="entry name" value="PPR_rpt"/>
</dbReference>
<feature type="domain" description="DYW" evidence="5">
    <location>
        <begin position="533"/>
        <end position="613"/>
    </location>
</feature>
<feature type="repeat" description="PPR" evidence="3">
    <location>
        <begin position="290"/>
        <end position="320"/>
    </location>
</feature>
<dbReference type="InterPro" id="IPR046960">
    <property type="entry name" value="PPR_At4g14850-like_plant"/>
</dbReference>
<evidence type="ECO:0000313" key="6">
    <source>
        <dbReference type="EMBL" id="KAJ9543092.1"/>
    </source>
</evidence>
<dbReference type="GO" id="GO:0003723">
    <property type="term" value="F:RNA binding"/>
    <property type="evidence" value="ECO:0007669"/>
    <property type="project" value="InterPro"/>
</dbReference>
<dbReference type="SUPFAM" id="SSF48452">
    <property type="entry name" value="TPR-like"/>
    <property type="match status" value="1"/>
</dbReference>
<name>A0AA38W1P4_9ASTR</name>
<feature type="region of interest" description="Disordered" evidence="4">
    <location>
        <begin position="622"/>
        <end position="653"/>
    </location>
</feature>
<dbReference type="PANTHER" id="PTHR47926">
    <property type="entry name" value="PENTATRICOPEPTIDE REPEAT-CONTAINING PROTEIN"/>
    <property type="match status" value="1"/>
</dbReference>
<protein>
    <recommendedName>
        <fullName evidence="5">DYW domain-containing protein</fullName>
    </recommendedName>
</protein>
<dbReference type="InterPro" id="IPR032867">
    <property type="entry name" value="DYW_dom"/>
</dbReference>
<comment type="similarity">
    <text evidence="1">Belongs to the PPR family. PCMP-H subfamily.</text>
</comment>
<dbReference type="NCBIfam" id="TIGR00756">
    <property type="entry name" value="PPR"/>
    <property type="match status" value="5"/>
</dbReference>
<dbReference type="FunFam" id="1.25.40.10:FF:000184">
    <property type="entry name" value="Pentatricopeptide repeat-containing protein, chloroplastic"/>
    <property type="match status" value="1"/>
</dbReference>
<dbReference type="EMBL" id="JARYMX010000006">
    <property type="protein sequence ID" value="KAJ9543092.1"/>
    <property type="molecule type" value="Genomic_DNA"/>
</dbReference>
<dbReference type="AlphaFoldDB" id="A0AA38W1P4"/>
<keyword evidence="7" id="KW-1185">Reference proteome</keyword>
<feature type="repeat" description="PPR" evidence="3">
    <location>
        <begin position="158"/>
        <end position="188"/>
    </location>
</feature>
<evidence type="ECO:0000256" key="1">
    <source>
        <dbReference type="ARBA" id="ARBA00006643"/>
    </source>
</evidence>
<dbReference type="Pfam" id="PF12854">
    <property type="entry name" value="PPR_1"/>
    <property type="match status" value="1"/>
</dbReference>
<dbReference type="FunFam" id="1.25.40.10:FF:000348">
    <property type="entry name" value="Pentatricopeptide repeat-containing protein chloroplastic"/>
    <property type="match status" value="1"/>
</dbReference>
<evidence type="ECO:0000313" key="7">
    <source>
        <dbReference type="Proteomes" id="UP001172457"/>
    </source>
</evidence>
<dbReference type="Pfam" id="PF20431">
    <property type="entry name" value="E_motif"/>
    <property type="match status" value="1"/>
</dbReference>
<dbReference type="InterPro" id="IPR046848">
    <property type="entry name" value="E_motif"/>
</dbReference>
<feature type="repeat" description="PPR" evidence="3">
    <location>
        <begin position="357"/>
        <end position="392"/>
    </location>
</feature>
<evidence type="ECO:0000256" key="4">
    <source>
        <dbReference type="SAM" id="MobiDB-lite"/>
    </source>
</evidence>
<proteinExistence type="inferred from homology"/>
<dbReference type="Pfam" id="PF01535">
    <property type="entry name" value="PPR"/>
    <property type="match status" value="2"/>
</dbReference>
<feature type="repeat" description="PPR" evidence="3">
    <location>
        <begin position="322"/>
        <end position="356"/>
    </location>
</feature>
<reference evidence="6" key="1">
    <citation type="submission" date="2023-03" db="EMBL/GenBank/DDBJ databases">
        <title>Chromosome-scale reference genome and RAD-based genetic map of yellow starthistle (Centaurea solstitialis) reveal putative structural variation and QTLs associated with invader traits.</title>
        <authorList>
            <person name="Reatini B."/>
            <person name="Cang F.A."/>
            <person name="Jiang Q."/>
            <person name="Mckibben M.T.W."/>
            <person name="Barker M.S."/>
            <person name="Rieseberg L.H."/>
            <person name="Dlugosch K.M."/>
        </authorList>
    </citation>
    <scope>NUCLEOTIDE SEQUENCE</scope>
    <source>
        <strain evidence="6">CAN-66</strain>
        <tissue evidence="6">Leaf</tissue>
    </source>
</reference>
<dbReference type="Pfam" id="PF14432">
    <property type="entry name" value="DYW_deaminase"/>
    <property type="match status" value="1"/>
</dbReference>
<keyword evidence="2" id="KW-0677">Repeat</keyword>
<gene>
    <name evidence="6" type="ORF">OSB04_022799</name>
</gene>
<dbReference type="GO" id="GO:0009451">
    <property type="term" value="P:RNA modification"/>
    <property type="evidence" value="ECO:0007669"/>
    <property type="project" value="InterPro"/>
</dbReference>
<dbReference type="Gene3D" id="1.25.40.10">
    <property type="entry name" value="Tetratricopeptide repeat domain"/>
    <property type="match status" value="3"/>
</dbReference>
<evidence type="ECO:0000256" key="2">
    <source>
        <dbReference type="ARBA" id="ARBA00022737"/>
    </source>
</evidence>
<dbReference type="PROSITE" id="PS51375">
    <property type="entry name" value="PPR"/>
    <property type="match status" value="7"/>
</dbReference>
<evidence type="ECO:0000259" key="5">
    <source>
        <dbReference type="Pfam" id="PF14432"/>
    </source>
</evidence>
<feature type="region of interest" description="Disordered" evidence="4">
    <location>
        <begin position="1"/>
        <end position="27"/>
    </location>
</feature>
<accession>A0AA38W1P4</accession>
<feature type="repeat" description="PPR" evidence="3">
    <location>
        <begin position="189"/>
        <end position="223"/>
    </location>
</feature>
<comment type="caution">
    <text evidence="6">The sequence shown here is derived from an EMBL/GenBank/DDBJ whole genome shotgun (WGS) entry which is preliminary data.</text>
</comment>